<evidence type="ECO:0000313" key="2">
    <source>
        <dbReference type="Proteomes" id="UP000006320"/>
    </source>
</evidence>
<dbReference type="AlphaFoldDB" id="A0AAV3UVY5"/>
<accession>A0AAV3UVY5</accession>
<gene>
    <name evidence="1" type="ORF">GCHA_1113</name>
</gene>
<protein>
    <submittedName>
        <fullName evidence="1">Uncharacterized protein</fullName>
    </submittedName>
</protein>
<sequence>MEIGFFCLLFLAVEEKSVGRNGFRLKKGMDAVCEAHTPSAKRNLSVRST</sequence>
<name>A0AAV3UVY5_9ALTE</name>
<proteinExistence type="predicted"/>
<evidence type="ECO:0000313" key="1">
    <source>
        <dbReference type="EMBL" id="GAC09075.1"/>
    </source>
</evidence>
<dbReference type="EMBL" id="BAEM01000017">
    <property type="protein sequence ID" value="GAC09075.1"/>
    <property type="molecule type" value="Genomic_DNA"/>
</dbReference>
<organism evidence="1 2">
    <name type="scientific">Paraglaciecola chathamensis S18K6</name>
    <dbReference type="NCBI Taxonomy" id="1127672"/>
    <lineage>
        <taxon>Bacteria</taxon>
        <taxon>Pseudomonadati</taxon>
        <taxon>Pseudomonadota</taxon>
        <taxon>Gammaproteobacteria</taxon>
        <taxon>Alteromonadales</taxon>
        <taxon>Alteromonadaceae</taxon>
        <taxon>Paraglaciecola</taxon>
    </lineage>
</organism>
<reference evidence="1 2" key="1">
    <citation type="journal article" date="2017" name="Antonie Van Leeuwenhoek">
        <title>Rhizobium rhizosphaerae sp. nov., a novel species isolated from rice rhizosphere.</title>
        <authorList>
            <person name="Zhao J.J."/>
            <person name="Zhang J."/>
            <person name="Zhang R.J."/>
            <person name="Zhang C.W."/>
            <person name="Yin H.Q."/>
            <person name="Zhang X.X."/>
        </authorList>
    </citation>
    <scope>NUCLEOTIDE SEQUENCE [LARGE SCALE GENOMIC DNA]</scope>
    <source>
        <strain evidence="1 2">S18K6</strain>
    </source>
</reference>
<dbReference type="Proteomes" id="UP000006320">
    <property type="component" value="Unassembled WGS sequence"/>
</dbReference>
<comment type="caution">
    <text evidence="1">The sequence shown here is derived from an EMBL/GenBank/DDBJ whole genome shotgun (WGS) entry which is preliminary data.</text>
</comment>